<evidence type="ECO:0000256" key="3">
    <source>
        <dbReference type="ARBA" id="ARBA00022552"/>
    </source>
</evidence>
<evidence type="ECO:0000256" key="4">
    <source>
        <dbReference type="ARBA" id="ARBA00022574"/>
    </source>
</evidence>
<reference evidence="11 12" key="1">
    <citation type="submission" date="2021-02" db="EMBL/GenBank/DDBJ databases">
        <title>Variation within the Batrachochytrium salamandrivorans European outbreak.</title>
        <authorList>
            <person name="Kelly M."/>
            <person name="Pasmans F."/>
            <person name="Shea T.P."/>
            <person name="Munoz J.F."/>
            <person name="Carranza S."/>
            <person name="Cuomo C.A."/>
            <person name="Martel A."/>
        </authorList>
    </citation>
    <scope>NUCLEOTIDE SEQUENCE [LARGE SCALE GENOMIC DNA]</scope>
    <source>
        <strain evidence="11 12">AMFP18/2</strain>
    </source>
</reference>
<proteinExistence type="predicted"/>
<dbReference type="Proteomes" id="UP001648503">
    <property type="component" value="Unassembled WGS sequence"/>
</dbReference>
<evidence type="ECO:0000256" key="1">
    <source>
        <dbReference type="ARBA" id="ARBA00004604"/>
    </source>
</evidence>
<evidence type="ECO:0000256" key="8">
    <source>
        <dbReference type="PROSITE-ProRule" id="PRU00221"/>
    </source>
</evidence>
<keyword evidence="3" id="KW-0698">rRNA processing</keyword>
<dbReference type="Gene3D" id="2.130.10.10">
    <property type="entry name" value="YVTN repeat-like/Quinoprotein amine dehydrogenase"/>
    <property type="match status" value="3"/>
</dbReference>
<dbReference type="EMBL" id="JAFCIX010000267">
    <property type="protein sequence ID" value="KAH6595938.1"/>
    <property type="molecule type" value="Genomic_DNA"/>
</dbReference>
<dbReference type="PROSITE" id="PS50082">
    <property type="entry name" value="WD_REPEATS_2"/>
    <property type="match status" value="1"/>
</dbReference>
<evidence type="ECO:0000313" key="11">
    <source>
        <dbReference type="EMBL" id="KAH6595938.1"/>
    </source>
</evidence>
<evidence type="ECO:0000256" key="7">
    <source>
        <dbReference type="ARBA" id="ARBA00023242"/>
    </source>
</evidence>
<dbReference type="SMART" id="SM00320">
    <property type="entry name" value="WD40"/>
    <property type="match status" value="7"/>
</dbReference>
<dbReference type="InterPro" id="IPR057644">
    <property type="entry name" value="Beta-prop_WDR75_2nd"/>
</dbReference>
<keyword evidence="2" id="KW-0690">Ribosome biogenesis</keyword>
<dbReference type="SUPFAM" id="SSF50998">
    <property type="entry name" value="Quinoprotein alcohol dehydrogenase-like"/>
    <property type="match status" value="1"/>
</dbReference>
<dbReference type="InterPro" id="IPR036322">
    <property type="entry name" value="WD40_repeat_dom_sf"/>
</dbReference>
<organism evidence="11 12">
    <name type="scientific">Batrachochytrium salamandrivorans</name>
    <dbReference type="NCBI Taxonomy" id="1357716"/>
    <lineage>
        <taxon>Eukaryota</taxon>
        <taxon>Fungi</taxon>
        <taxon>Fungi incertae sedis</taxon>
        <taxon>Chytridiomycota</taxon>
        <taxon>Chytridiomycota incertae sedis</taxon>
        <taxon>Chytridiomycetes</taxon>
        <taxon>Rhizophydiales</taxon>
        <taxon>Rhizophydiales incertae sedis</taxon>
        <taxon>Batrachochytrium</taxon>
    </lineage>
</organism>
<keyword evidence="12" id="KW-1185">Reference proteome</keyword>
<feature type="compositionally biased region" description="Low complexity" evidence="9">
    <location>
        <begin position="1024"/>
        <end position="1036"/>
    </location>
</feature>
<dbReference type="SUPFAM" id="SSF50978">
    <property type="entry name" value="WD40 repeat-like"/>
    <property type="match status" value="1"/>
</dbReference>
<sequence>MHATEPVEKVQSRLGHQKKELQDVVMMSDAVESGDDLSLPIAHRIKSPRKPHKGKTTLALSQSQKESSNAVSDRHNETTSGLWRLAPSSGGKLNDCRTLFSQDSRYFFTGNGSDIKMFSVSTGVVVRTLESVIPTGSSSLVVSVVLDPHHATQVIAAYSDGLIALWDHSTGALVKKWITELPLSQILMNPRCPYEAFLVIRDSYEKLSEKSGRIQLRERGSVIKFELQNKNVTVLFESKKERIGQIDLAVEDTVLVVSTSSAFFLVDHSSKRPSVRKFETPDKIVTMAVNPAQPFVATGDSRGRIKLWYCFNLAGNQKPISSLLHWHAHQVNDLAFTPDGTILISGGDESVLVLWQLETGNKQFFPRMGSEILSIGISSDQMLYSIGHKDNCVRIVSAADMSIKQEIAAVKSANVNHRMYPMTAGLVVDPRSASIAMNGYPGSVQFYNPALEQSITEVDVSPRNRVTRIEDREILRPHVHHIQFSDDGEWMATVDVRNDRIFATESYLRFWKYNTESRSYVANTRVDSPHGETVTSLRFQPRVPGQPLLAATSGADKLFKIWEFVEPKNDRETATWVCRSTGFYKSLVPMSIAFSKDGGVMAVACGSIVTLWDPFTSAFKMTLVYPPASETITKMTFVHDQPFLVVAAQTCLHVWNVLTGAVVWSLRGSVSHLLSDSHSSHFIALIHDLDSDGSARLALFTPSTPVPELVHKITTKCHGVAFTADVEGSRIVYLDADFRFQTLFKATNVAPTQMETVAAEELHAQQSLFTSIYGGSIYHTSVSESAVRRLGPSPTPRDGDLSATININREEAERTAVCSTVSTSHALGFLEAPSHIVAAPSKLVDSFMEQFLIRRAKISTDDDFATHSVASHETVVALPIVDPTVGHGHLETSVSFLDAFFSTLWVSPITKSCNAASGEPVMNGSSPLILSTNQGQRKAESPLVTAKGTPSTLSAKTRSKMADGSVARPCETESSTAAPILASKSTKESAVNPVAPTEETLLIHDTPTKMTKKAVASKALPDVTSSSRATRSATRAPHAADDTDSTMGVSGKGKSLSARKPKKRSLESTK</sequence>
<dbReference type="InterPro" id="IPR053826">
    <property type="entry name" value="WDR75"/>
</dbReference>
<dbReference type="PANTHER" id="PTHR44215">
    <property type="entry name" value="WD REPEAT-CONTAINING PROTEIN 75"/>
    <property type="match status" value="1"/>
</dbReference>
<protein>
    <recommendedName>
        <fullName evidence="10">WD repeat-containing protein 75 second beta-propeller domain-containing protein</fullName>
    </recommendedName>
</protein>
<evidence type="ECO:0000256" key="5">
    <source>
        <dbReference type="ARBA" id="ARBA00022737"/>
    </source>
</evidence>
<dbReference type="InterPro" id="IPR001680">
    <property type="entry name" value="WD40_rpt"/>
</dbReference>
<feature type="compositionally biased region" description="Polar residues" evidence="9">
    <location>
        <begin position="58"/>
        <end position="71"/>
    </location>
</feature>
<dbReference type="Pfam" id="PF23869">
    <property type="entry name" value="Beta-prop_WDR75_1st"/>
    <property type="match status" value="1"/>
</dbReference>
<comment type="caution">
    <text evidence="11">The sequence shown here is derived from an EMBL/GenBank/DDBJ whole genome shotgun (WGS) entry which is preliminary data.</text>
</comment>
<feature type="repeat" description="WD" evidence="8">
    <location>
        <begin position="324"/>
        <end position="365"/>
    </location>
</feature>
<keyword evidence="5" id="KW-0677">Repeat</keyword>
<name>A0ABQ8FCK3_9FUNG</name>
<evidence type="ECO:0000313" key="12">
    <source>
        <dbReference type="Proteomes" id="UP001648503"/>
    </source>
</evidence>
<accession>A0ABQ8FCK3</accession>
<feature type="region of interest" description="Disordered" evidence="9">
    <location>
        <begin position="933"/>
        <end position="993"/>
    </location>
</feature>
<feature type="domain" description="WD repeat-containing protein 75 second beta-propeller" evidence="10">
    <location>
        <begin position="426"/>
        <end position="714"/>
    </location>
</feature>
<dbReference type="Pfam" id="PF23769">
    <property type="entry name" value="Beta-prop_WDR75_2nd"/>
    <property type="match status" value="1"/>
</dbReference>
<evidence type="ECO:0000256" key="9">
    <source>
        <dbReference type="SAM" id="MobiDB-lite"/>
    </source>
</evidence>
<keyword evidence="7" id="KW-0539">Nucleus</keyword>
<gene>
    <name evidence="11" type="ORF">BASA50_005518</name>
</gene>
<dbReference type="InterPro" id="IPR011047">
    <property type="entry name" value="Quinoprotein_ADH-like_sf"/>
</dbReference>
<evidence type="ECO:0000256" key="2">
    <source>
        <dbReference type="ARBA" id="ARBA00022517"/>
    </source>
</evidence>
<dbReference type="PANTHER" id="PTHR44215:SF1">
    <property type="entry name" value="WD REPEAT-CONTAINING PROTEIN 75"/>
    <property type="match status" value="1"/>
</dbReference>
<dbReference type="InterPro" id="IPR015943">
    <property type="entry name" value="WD40/YVTN_repeat-like_dom_sf"/>
</dbReference>
<keyword evidence="4 8" id="KW-0853">WD repeat</keyword>
<feature type="region of interest" description="Disordered" evidence="9">
    <location>
        <begin position="43"/>
        <end position="84"/>
    </location>
</feature>
<keyword evidence="6" id="KW-0804">Transcription</keyword>
<evidence type="ECO:0000259" key="10">
    <source>
        <dbReference type="Pfam" id="PF23769"/>
    </source>
</evidence>
<feature type="compositionally biased region" description="Basic residues" evidence="9">
    <location>
        <begin position="43"/>
        <end position="55"/>
    </location>
</feature>
<dbReference type="PROSITE" id="PS50294">
    <property type="entry name" value="WD_REPEATS_REGION"/>
    <property type="match status" value="1"/>
</dbReference>
<evidence type="ECO:0000256" key="6">
    <source>
        <dbReference type="ARBA" id="ARBA00023163"/>
    </source>
</evidence>
<comment type="subcellular location">
    <subcellularLocation>
        <location evidence="1">Nucleus</location>
        <location evidence="1">Nucleolus</location>
    </subcellularLocation>
</comment>
<feature type="region of interest" description="Disordered" evidence="9">
    <location>
        <begin position="1006"/>
        <end position="1070"/>
    </location>
</feature>